<gene>
    <name evidence="3" type="primary">Erich3_0</name>
    <name evidence="3" type="ORF">COPSEC_R04752</name>
</gene>
<evidence type="ECO:0000256" key="1">
    <source>
        <dbReference type="SAM" id="MobiDB-lite"/>
    </source>
</evidence>
<protein>
    <submittedName>
        <fullName evidence="3">ERIC3 protein</fullName>
    </submittedName>
</protein>
<dbReference type="PANTHER" id="PTHR23034">
    <property type="entry name" value="GLUTAMATE-RICH PROTEIN 3"/>
    <property type="match status" value="1"/>
</dbReference>
<dbReference type="AlphaFoldDB" id="A0A851VAW2"/>
<organism evidence="3 4">
    <name type="scientific">Copsychus sechellarum</name>
    <dbReference type="NCBI Taxonomy" id="797021"/>
    <lineage>
        <taxon>Eukaryota</taxon>
        <taxon>Metazoa</taxon>
        <taxon>Chordata</taxon>
        <taxon>Craniata</taxon>
        <taxon>Vertebrata</taxon>
        <taxon>Euteleostomi</taxon>
        <taxon>Archelosauria</taxon>
        <taxon>Archosauria</taxon>
        <taxon>Dinosauria</taxon>
        <taxon>Saurischia</taxon>
        <taxon>Theropoda</taxon>
        <taxon>Coelurosauria</taxon>
        <taxon>Aves</taxon>
        <taxon>Neognathae</taxon>
        <taxon>Neoaves</taxon>
        <taxon>Telluraves</taxon>
        <taxon>Australaves</taxon>
        <taxon>Passeriformes</taxon>
        <taxon>Muscicapidae</taxon>
        <taxon>Copsychus</taxon>
    </lineage>
</organism>
<accession>A0A851VAW2</accession>
<comment type="caution">
    <text evidence="3">The sequence shown here is derived from an EMBL/GenBank/DDBJ whole genome shotgun (WGS) entry which is preliminary data.</text>
</comment>
<dbReference type="Pfam" id="PF15257">
    <property type="entry name" value="DUF4590"/>
    <property type="match status" value="1"/>
</dbReference>
<dbReference type="PANTHER" id="PTHR23034:SF2">
    <property type="entry name" value="GLUTAMATE-RICH PROTEIN 3"/>
    <property type="match status" value="1"/>
</dbReference>
<feature type="region of interest" description="Disordered" evidence="1">
    <location>
        <begin position="211"/>
        <end position="252"/>
    </location>
</feature>
<evidence type="ECO:0000259" key="2">
    <source>
        <dbReference type="Pfam" id="PF15257"/>
    </source>
</evidence>
<feature type="domain" description="DUF4590" evidence="2">
    <location>
        <begin position="81"/>
        <end position="188"/>
    </location>
</feature>
<dbReference type="Proteomes" id="UP000659062">
    <property type="component" value="Unassembled WGS sequence"/>
</dbReference>
<name>A0A851VAW2_9PASS</name>
<sequence length="252" mass="28471">YQLPALCPRALPAPPARPRRGDRLRTALRGALPPERRLQPTTAFNEQLLIRVSNTRGYPKSPLCSNAFVTMIYLGRSKHVSLGFKDEVKVYQQYCGTENICVYRGELMEGDTFQFVSKRHLGFPFSLTFVLNETEVERLSSCCEYRHLRRPGPRRRNSYFRILHVAGAPPCYKCIVAMGLDKKPSPPKRKARSCQVKHVCPCERAVQCELCDSSTEPKSTQGSASVTTRSHGTSAETVERTLETEEESSEEE</sequence>
<dbReference type="EMBL" id="WBNE01000062">
    <property type="protein sequence ID" value="NXD38947.1"/>
    <property type="molecule type" value="Genomic_DNA"/>
</dbReference>
<reference evidence="3" key="1">
    <citation type="submission" date="2019-09" db="EMBL/GenBank/DDBJ databases">
        <title>Bird 10,000 Genomes (B10K) Project - Family phase.</title>
        <authorList>
            <person name="Zhang G."/>
        </authorList>
    </citation>
    <scope>NUCLEOTIDE SEQUENCE</scope>
    <source>
        <strain evidence="3">OUT-0061</strain>
        <tissue evidence="3">Blood</tissue>
    </source>
</reference>
<dbReference type="InterPro" id="IPR048257">
    <property type="entry name" value="DUF4590"/>
</dbReference>
<feature type="non-terminal residue" evidence="3">
    <location>
        <position position="252"/>
    </location>
</feature>
<feature type="compositionally biased region" description="Polar residues" evidence="1">
    <location>
        <begin position="212"/>
        <end position="235"/>
    </location>
</feature>
<evidence type="ECO:0000313" key="3">
    <source>
        <dbReference type="EMBL" id="NXD38947.1"/>
    </source>
</evidence>
<proteinExistence type="predicted"/>
<keyword evidence="4" id="KW-1185">Reference proteome</keyword>
<evidence type="ECO:0000313" key="4">
    <source>
        <dbReference type="Proteomes" id="UP000659062"/>
    </source>
</evidence>
<dbReference type="OrthoDB" id="120976at2759"/>
<dbReference type="InterPro" id="IPR027962">
    <property type="entry name" value="ERICH3"/>
</dbReference>
<feature type="non-terminal residue" evidence="3">
    <location>
        <position position="1"/>
    </location>
</feature>